<dbReference type="EMBL" id="JARVCO010000006">
    <property type="protein sequence ID" value="MDZ8117880.1"/>
    <property type="molecule type" value="Genomic_DNA"/>
</dbReference>
<dbReference type="SUPFAM" id="SSF49899">
    <property type="entry name" value="Concanavalin A-like lectins/glucanases"/>
    <property type="match status" value="1"/>
</dbReference>
<gene>
    <name evidence="6" type="ORF">P9H32_04510</name>
</gene>
<accession>A0ABU5MUN3</accession>
<dbReference type="PIRSF" id="PIRSF001097">
    <property type="entry name" value="Agarase"/>
    <property type="match status" value="1"/>
</dbReference>
<dbReference type="InterPro" id="IPR050546">
    <property type="entry name" value="Glycosyl_Hydrlase_16"/>
</dbReference>
<dbReference type="Pfam" id="PF00722">
    <property type="entry name" value="Glyco_hydro_16"/>
    <property type="match status" value="1"/>
</dbReference>
<organism evidence="6 7">
    <name type="scientific">Pontiella agarivorans</name>
    <dbReference type="NCBI Taxonomy" id="3038953"/>
    <lineage>
        <taxon>Bacteria</taxon>
        <taxon>Pseudomonadati</taxon>
        <taxon>Kiritimatiellota</taxon>
        <taxon>Kiritimatiellia</taxon>
        <taxon>Kiritimatiellales</taxon>
        <taxon>Pontiellaceae</taxon>
        <taxon>Pontiella</taxon>
    </lineage>
</organism>
<keyword evidence="2" id="KW-0732">Signal</keyword>
<evidence type="ECO:0000313" key="6">
    <source>
        <dbReference type="EMBL" id="MDZ8117880.1"/>
    </source>
</evidence>
<comment type="caution">
    <text evidence="6">The sequence shown here is derived from an EMBL/GenBank/DDBJ whole genome shotgun (WGS) entry which is preliminary data.</text>
</comment>
<evidence type="ECO:0000259" key="5">
    <source>
        <dbReference type="PROSITE" id="PS51762"/>
    </source>
</evidence>
<dbReference type="Gene3D" id="2.60.120.200">
    <property type="match status" value="1"/>
</dbReference>
<sequence length="273" mass="31411">MKGTEHPKGYSFNLLCVFSGLLLLGSVVSAAPPEGKEWVVFEPMTDEFDGDSLDLEKWFDHNPTWSGRPPTLFHPDCVAVSNGTLRISAFDSAASARRKLPAGFTHISGFVRSKDRCRFGYFEMRAKLMPSTQVSCFWLTHAGREEWSEIDIVEVAAGTEKYGSLLQPNVHYFRGPHYQGTLEHHLKDPSYHDLGVPLKDDFHVYACEWSPTFIRWYFDGKLVRERHNDMYFQPLEMNLNVEANEWFGGLPDDATLPAVYEIDYVRTWRQKDY</sequence>
<dbReference type="InterPro" id="IPR000757">
    <property type="entry name" value="Beta-glucanase-like"/>
</dbReference>
<comment type="similarity">
    <text evidence="1">Belongs to the glycosyl hydrolase 16 family.</text>
</comment>
<evidence type="ECO:0000256" key="4">
    <source>
        <dbReference type="ARBA" id="ARBA00023295"/>
    </source>
</evidence>
<dbReference type="Proteomes" id="UP001290861">
    <property type="component" value="Unassembled WGS sequence"/>
</dbReference>
<evidence type="ECO:0000313" key="7">
    <source>
        <dbReference type="Proteomes" id="UP001290861"/>
    </source>
</evidence>
<dbReference type="InterPro" id="IPR016287">
    <property type="entry name" value="Beta_agarase"/>
</dbReference>
<proteinExistence type="inferred from homology"/>
<dbReference type="PANTHER" id="PTHR10963">
    <property type="entry name" value="GLYCOSYL HYDROLASE-RELATED"/>
    <property type="match status" value="1"/>
</dbReference>
<dbReference type="RefSeq" id="WP_322607682.1">
    <property type="nucleotide sequence ID" value="NZ_JARVCO010000006.1"/>
</dbReference>
<keyword evidence="3" id="KW-0378">Hydrolase</keyword>
<dbReference type="InterPro" id="IPR013320">
    <property type="entry name" value="ConA-like_dom_sf"/>
</dbReference>
<name>A0ABU5MUN3_9BACT</name>
<evidence type="ECO:0000256" key="1">
    <source>
        <dbReference type="ARBA" id="ARBA00006865"/>
    </source>
</evidence>
<keyword evidence="4" id="KW-0326">Glycosidase</keyword>
<feature type="domain" description="GH16" evidence="5">
    <location>
        <begin position="26"/>
        <end position="273"/>
    </location>
</feature>
<evidence type="ECO:0000256" key="2">
    <source>
        <dbReference type="ARBA" id="ARBA00022729"/>
    </source>
</evidence>
<protein>
    <submittedName>
        <fullName evidence="6">Family 16 glycosylhydrolase</fullName>
    </submittedName>
</protein>
<dbReference type="PANTHER" id="PTHR10963:SF55">
    <property type="entry name" value="GLYCOSIDE HYDROLASE FAMILY 16 PROTEIN"/>
    <property type="match status" value="1"/>
</dbReference>
<keyword evidence="7" id="KW-1185">Reference proteome</keyword>
<dbReference type="PROSITE" id="PS51762">
    <property type="entry name" value="GH16_2"/>
    <property type="match status" value="1"/>
</dbReference>
<reference evidence="6 7" key="1">
    <citation type="journal article" date="2024" name="Appl. Environ. Microbiol.">
        <title>Pontiella agarivorans sp. nov., a novel marine anaerobic bacterium capable of degrading macroalgal polysaccharides and fixing nitrogen.</title>
        <authorList>
            <person name="Liu N."/>
            <person name="Kivenson V."/>
            <person name="Peng X."/>
            <person name="Cui Z."/>
            <person name="Lankiewicz T.S."/>
            <person name="Gosselin K.M."/>
            <person name="English C.J."/>
            <person name="Blair E.M."/>
            <person name="O'Malley M.A."/>
            <person name="Valentine D.L."/>
        </authorList>
    </citation>
    <scope>NUCLEOTIDE SEQUENCE [LARGE SCALE GENOMIC DNA]</scope>
    <source>
        <strain evidence="6 7">NLcol2</strain>
    </source>
</reference>
<evidence type="ECO:0000256" key="3">
    <source>
        <dbReference type="ARBA" id="ARBA00022801"/>
    </source>
</evidence>